<protein>
    <recommendedName>
        <fullName evidence="4">Peptidase A2 domain-containing protein</fullName>
    </recommendedName>
</protein>
<sequence length="852" mass="97446">FEEINKHPAKYGQEIDSTTRQKWIANKNVDHPPPLCFVQAYANKFKVNVHMFFGLPDPIIFKSDRPSVPECNILIQNIANVHFNPLTLALDEIPEEDIPNFYSKFNQSSQSWQDISDQFSWISDHEIEINQNLDYKPIIKLESSVDERRDSEAINQVLNQNSEGSFEAVHPLSYEGWYSKPCTHQMSTDCFVPVRVNGRSFCSCIDTGTSCSIMSMSIADELYKSNKLIKIKDQRIRLLGAGGLTKVFDTRIVATDFSIGTDILNLEGISIDFGSRLLLYKNKIIIELGRLKHPVFYNNKSEPPINKNNIVEDIFKMPEIQATKSQQVSEDQVEVPLQLDNFISEQDILDLQKTDSEIKKLFKIMSYPDYVLPPYLSMSPIEFIITKQHTVHKKPILDYKETQFWRVGHPGFKSFQKGALVMKVVPRIGDRCSYKLQNLYSGPFKVLDIFKGGLTYEIQSLDDMGIISRIHHNQLRSWVFPDKVLLKNPEFLAFYNATRPMTPLEEHMFSAEYDPVEHRDFSFCWRPADEDWEIDQTAFQSEENDGSERGDTASQDNIHENRDNTDEDTDVDYTPSSYFIPPLYPLPQHLIHNHNNFTYNTQGADEAFEVNSTVQQMPNLNHLNPKDPIIDNNYVGTLSFGNPTIQNTLKNKDSVTCSELVNLTNNNEHQNISPVHSIHPNISAHKNLFHHNLQSSEHKSQIASPCHNNHPLITPTNNKHDDFYATLLTEEPESQVEDSASPLEFISPHSDINIISLEKNQASTSRLLLSPDSINEKENISEIHENNILVVSPEDIISLQENNVSPILDLPKTNQVLNSLPPKYSTFPIHRPMTRSMTRQSNGQISLQKPLP</sequence>
<proteinExistence type="predicted"/>
<feature type="region of interest" description="Disordered" evidence="1">
    <location>
        <begin position="539"/>
        <end position="574"/>
    </location>
</feature>
<dbReference type="AlphaFoldDB" id="A0A820CFP5"/>
<accession>A0A820CFP5</accession>
<feature type="compositionally biased region" description="Basic and acidic residues" evidence="1">
    <location>
        <begin position="546"/>
        <end position="564"/>
    </location>
</feature>
<feature type="non-terminal residue" evidence="2">
    <location>
        <position position="1"/>
    </location>
</feature>
<organism evidence="2 3">
    <name type="scientific">Rotaria magnacalcarata</name>
    <dbReference type="NCBI Taxonomy" id="392030"/>
    <lineage>
        <taxon>Eukaryota</taxon>
        <taxon>Metazoa</taxon>
        <taxon>Spiralia</taxon>
        <taxon>Gnathifera</taxon>
        <taxon>Rotifera</taxon>
        <taxon>Eurotatoria</taxon>
        <taxon>Bdelloidea</taxon>
        <taxon>Philodinida</taxon>
        <taxon>Philodinidae</taxon>
        <taxon>Rotaria</taxon>
    </lineage>
</organism>
<evidence type="ECO:0000256" key="1">
    <source>
        <dbReference type="SAM" id="MobiDB-lite"/>
    </source>
</evidence>
<evidence type="ECO:0000313" key="3">
    <source>
        <dbReference type="Proteomes" id="UP000663866"/>
    </source>
</evidence>
<name>A0A820CFP5_9BILA</name>
<dbReference type="EMBL" id="CAJOBG010007645">
    <property type="protein sequence ID" value="CAF4222820.1"/>
    <property type="molecule type" value="Genomic_DNA"/>
</dbReference>
<reference evidence="2" key="1">
    <citation type="submission" date="2021-02" db="EMBL/GenBank/DDBJ databases">
        <authorList>
            <person name="Nowell W R."/>
        </authorList>
    </citation>
    <scope>NUCLEOTIDE SEQUENCE</scope>
</reference>
<gene>
    <name evidence="2" type="ORF">OVN521_LOCUS27536</name>
</gene>
<keyword evidence="3" id="KW-1185">Reference proteome</keyword>
<evidence type="ECO:0008006" key="4">
    <source>
        <dbReference type="Google" id="ProtNLM"/>
    </source>
</evidence>
<dbReference type="Gene3D" id="2.40.70.10">
    <property type="entry name" value="Acid Proteases"/>
    <property type="match status" value="1"/>
</dbReference>
<evidence type="ECO:0000313" key="2">
    <source>
        <dbReference type="EMBL" id="CAF4222820.1"/>
    </source>
</evidence>
<comment type="caution">
    <text evidence="2">The sequence shown here is derived from an EMBL/GenBank/DDBJ whole genome shotgun (WGS) entry which is preliminary data.</text>
</comment>
<dbReference type="Proteomes" id="UP000663866">
    <property type="component" value="Unassembled WGS sequence"/>
</dbReference>
<dbReference type="InterPro" id="IPR021109">
    <property type="entry name" value="Peptidase_aspartic_dom_sf"/>
</dbReference>